<dbReference type="AlphaFoldDB" id="A0AAN6PUB9"/>
<sequence>MPDDRYAQFFWSNERLDSLLASAVRKQYTSPRFLNVQVLWPSFPRFDILVAAALDKRRRWHRAAAGIGCHRHRPVDAAARDQSESCHDLKWLAGLACGINKRETTGRQEARRHIGVVLTSMRLDRRPERASKGDQDCFSVAATFSSVSREAHARPFLSTG</sequence>
<keyword evidence="2" id="KW-1185">Reference proteome</keyword>
<organism evidence="1 2">
    <name type="scientific">Parathielavia hyrcaniae</name>
    <dbReference type="NCBI Taxonomy" id="113614"/>
    <lineage>
        <taxon>Eukaryota</taxon>
        <taxon>Fungi</taxon>
        <taxon>Dikarya</taxon>
        <taxon>Ascomycota</taxon>
        <taxon>Pezizomycotina</taxon>
        <taxon>Sordariomycetes</taxon>
        <taxon>Sordariomycetidae</taxon>
        <taxon>Sordariales</taxon>
        <taxon>Chaetomiaceae</taxon>
        <taxon>Parathielavia</taxon>
    </lineage>
</organism>
<gene>
    <name evidence="1" type="ORF">N658DRAFT_256405</name>
</gene>
<proteinExistence type="predicted"/>
<dbReference type="EMBL" id="MU863665">
    <property type="protein sequence ID" value="KAK4097928.1"/>
    <property type="molecule type" value="Genomic_DNA"/>
</dbReference>
<reference evidence="1" key="1">
    <citation type="journal article" date="2023" name="Mol. Phylogenet. Evol.">
        <title>Genome-scale phylogeny and comparative genomics of the fungal order Sordariales.</title>
        <authorList>
            <person name="Hensen N."/>
            <person name="Bonometti L."/>
            <person name="Westerberg I."/>
            <person name="Brannstrom I.O."/>
            <person name="Guillou S."/>
            <person name="Cros-Aarteil S."/>
            <person name="Calhoun S."/>
            <person name="Haridas S."/>
            <person name="Kuo A."/>
            <person name="Mondo S."/>
            <person name="Pangilinan J."/>
            <person name="Riley R."/>
            <person name="LaButti K."/>
            <person name="Andreopoulos B."/>
            <person name="Lipzen A."/>
            <person name="Chen C."/>
            <person name="Yan M."/>
            <person name="Daum C."/>
            <person name="Ng V."/>
            <person name="Clum A."/>
            <person name="Steindorff A."/>
            <person name="Ohm R.A."/>
            <person name="Martin F."/>
            <person name="Silar P."/>
            <person name="Natvig D.O."/>
            <person name="Lalanne C."/>
            <person name="Gautier V."/>
            <person name="Ament-Velasquez S.L."/>
            <person name="Kruys A."/>
            <person name="Hutchinson M.I."/>
            <person name="Powell A.J."/>
            <person name="Barry K."/>
            <person name="Miller A.N."/>
            <person name="Grigoriev I.V."/>
            <person name="Debuchy R."/>
            <person name="Gladieux P."/>
            <person name="Hiltunen Thoren M."/>
            <person name="Johannesson H."/>
        </authorList>
    </citation>
    <scope>NUCLEOTIDE SEQUENCE</scope>
    <source>
        <strain evidence="1">CBS 757.83</strain>
    </source>
</reference>
<comment type="caution">
    <text evidence="1">The sequence shown here is derived from an EMBL/GenBank/DDBJ whole genome shotgun (WGS) entry which is preliminary data.</text>
</comment>
<dbReference type="Proteomes" id="UP001305647">
    <property type="component" value="Unassembled WGS sequence"/>
</dbReference>
<evidence type="ECO:0000313" key="1">
    <source>
        <dbReference type="EMBL" id="KAK4097928.1"/>
    </source>
</evidence>
<protein>
    <submittedName>
        <fullName evidence="1">Uncharacterized protein</fullName>
    </submittedName>
</protein>
<accession>A0AAN6PUB9</accession>
<evidence type="ECO:0000313" key="2">
    <source>
        <dbReference type="Proteomes" id="UP001305647"/>
    </source>
</evidence>
<reference evidence="1" key="2">
    <citation type="submission" date="2023-05" db="EMBL/GenBank/DDBJ databases">
        <authorList>
            <consortium name="Lawrence Berkeley National Laboratory"/>
            <person name="Steindorff A."/>
            <person name="Hensen N."/>
            <person name="Bonometti L."/>
            <person name="Westerberg I."/>
            <person name="Brannstrom I.O."/>
            <person name="Guillou S."/>
            <person name="Cros-Aarteil S."/>
            <person name="Calhoun S."/>
            <person name="Haridas S."/>
            <person name="Kuo A."/>
            <person name="Mondo S."/>
            <person name="Pangilinan J."/>
            <person name="Riley R."/>
            <person name="Labutti K."/>
            <person name="Andreopoulos B."/>
            <person name="Lipzen A."/>
            <person name="Chen C."/>
            <person name="Yanf M."/>
            <person name="Daum C."/>
            <person name="Ng V."/>
            <person name="Clum A."/>
            <person name="Ohm R."/>
            <person name="Martin F."/>
            <person name="Silar P."/>
            <person name="Natvig D."/>
            <person name="Lalanne C."/>
            <person name="Gautier V."/>
            <person name="Ament-Velasquez S.L."/>
            <person name="Kruys A."/>
            <person name="Hutchinson M.I."/>
            <person name="Powell A.J."/>
            <person name="Barry K."/>
            <person name="Miller A.N."/>
            <person name="Grigoriev I.V."/>
            <person name="Debuchy R."/>
            <person name="Gladieux P."/>
            <person name="Thoren M.H."/>
            <person name="Johannesson H."/>
        </authorList>
    </citation>
    <scope>NUCLEOTIDE SEQUENCE</scope>
    <source>
        <strain evidence="1">CBS 757.83</strain>
    </source>
</reference>
<name>A0AAN6PUB9_9PEZI</name>